<feature type="signal peptide" evidence="1">
    <location>
        <begin position="1"/>
        <end position="18"/>
    </location>
</feature>
<dbReference type="PANTHER" id="PTHR10579">
    <property type="entry name" value="CALCIUM-ACTIVATED CHLORIDE CHANNEL REGULATOR"/>
    <property type="match status" value="1"/>
</dbReference>
<dbReference type="SMART" id="SM00327">
    <property type="entry name" value="VWA"/>
    <property type="match status" value="1"/>
</dbReference>
<dbReference type="SUPFAM" id="SSF56935">
    <property type="entry name" value="Porins"/>
    <property type="match status" value="1"/>
</dbReference>
<evidence type="ECO:0000256" key="1">
    <source>
        <dbReference type="SAM" id="SignalP"/>
    </source>
</evidence>
<dbReference type="PANTHER" id="PTHR10579:SF43">
    <property type="entry name" value="ZINC FINGER (C3HC4-TYPE RING FINGER) FAMILY PROTEIN"/>
    <property type="match status" value="1"/>
</dbReference>
<dbReference type="InterPro" id="IPR012910">
    <property type="entry name" value="Plug_dom"/>
</dbReference>
<dbReference type="SUPFAM" id="SSF53300">
    <property type="entry name" value="vWA-like"/>
    <property type="match status" value="1"/>
</dbReference>
<dbReference type="EMBL" id="FQZX01000003">
    <property type="protein sequence ID" value="SHK61712.1"/>
    <property type="molecule type" value="Genomic_DNA"/>
</dbReference>
<name>A0A1M6TXF8_9FLAO</name>
<dbReference type="InterPro" id="IPR037066">
    <property type="entry name" value="Plug_dom_sf"/>
</dbReference>
<proteinExistence type="predicted"/>
<dbReference type="Pfam" id="PF13715">
    <property type="entry name" value="CarbopepD_reg_2"/>
    <property type="match status" value="1"/>
</dbReference>
<sequence length="693" mass="76768">MKNATFLFFLLSSMLLSSQQVKINGTVSDHLGDPMPGVNVREKGTTNGTQTDFDGHYAITVSEGAELTFSYIGCKNMIVKIRDSVVVNVSLEEDLQMLEEVVVTGYGIQKRRHVTGSVAMINMQSPKSNISRTLQGKVSGINIRGLGSVEDKNVGTKINSPLYIVDGVPIQKQYNSIVQRFKSEDINSRKELKASEAKRLYGQNAKHGCIVIQTVNGNYAIEEDENYARITENQFQNVAVNPLSTFSIDVDKAAYSNIRRFINNGKEVPVDAVKIEEMINYFDYDYPQPTNEHPFSVNTEVAQTPWNVDIKLVRIGLQGKEYLNEELPASNLTFLIDVSGSMSAGNKLPLLKSAFKLLVNQLREKDRVSIVVYAGAAGVVLEPTSGNNKEKIMSALNNLEAGGSTAGGAGIQLAYKLAEKHFKKTGNNRVILATDGDFNVGLSSDKDMEDLIVEKRESGVFLSVLGFGMGNYMDSKLETLADKGNGNHGYIDTMQEAQKLFGKEFGGTLFTIAKDVKLQVEFNPKKVKSYRLIGYENRLLADEDFIDDTKDAGELGSGHKVTALYEIVEVGVATDYVKETYDLKYTEVVSGDKFSDELFTVKFRYKKPDGNKSIELVHVQNSNTQEMSKDFQFSAAVALFGQQLRKSTFNNKASLNDVIVLAENGRGEDKNGYRAEFIRLVKSINEKLVTDNY</sequence>
<dbReference type="Gene3D" id="2.60.40.1120">
    <property type="entry name" value="Carboxypeptidase-like, regulatory domain"/>
    <property type="match status" value="1"/>
</dbReference>
<evidence type="ECO:0000259" key="2">
    <source>
        <dbReference type="PROSITE" id="PS50234"/>
    </source>
</evidence>
<dbReference type="AlphaFoldDB" id="A0A1M6TXF8"/>
<dbReference type="PROSITE" id="PS50234">
    <property type="entry name" value="VWFA"/>
    <property type="match status" value="1"/>
</dbReference>
<keyword evidence="4" id="KW-1185">Reference proteome</keyword>
<dbReference type="Gene3D" id="3.40.50.410">
    <property type="entry name" value="von Willebrand factor, type A domain"/>
    <property type="match status" value="1"/>
</dbReference>
<dbReference type="InterPro" id="IPR002035">
    <property type="entry name" value="VWF_A"/>
</dbReference>
<reference evidence="4" key="1">
    <citation type="submission" date="2016-11" db="EMBL/GenBank/DDBJ databases">
        <authorList>
            <person name="Varghese N."/>
            <person name="Submissions S."/>
        </authorList>
    </citation>
    <scope>NUCLEOTIDE SEQUENCE [LARGE SCALE GENOMIC DNA]</scope>
    <source>
        <strain evidence="4">DSM 16478</strain>
    </source>
</reference>
<dbReference type="SUPFAM" id="SSF49464">
    <property type="entry name" value="Carboxypeptidase regulatory domain-like"/>
    <property type="match status" value="1"/>
</dbReference>
<dbReference type="Gene3D" id="2.170.130.10">
    <property type="entry name" value="TonB-dependent receptor, plug domain"/>
    <property type="match status" value="1"/>
</dbReference>
<dbReference type="InterPro" id="IPR036465">
    <property type="entry name" value="vWFA_dom_sf"/>
</dbReference>
<dbReference type="InterPro" id="IPR051266">
    <property type="entry name" value="CLCR"/>
</dbReference>
<dbReference type="InterPro" id="IPR022156">
    <property type="entry name" value="Uncharacterised_YfbK_N"/>
</dbReference>
<organism evidence="3 4">
    <name type="scientific">Maribacter aquivivus</name>
    <dbReference type="NCBI Taxonomy" id="228958"/>
    <lineage>
        <taxon>Bacteria</taxon>
        <taxon>Pseudomonadati</taxon>
        <taxon>Bacteroidota</taxon>
        <taxon>Flavobacteriia</taxon>
        <taxon>Flavobacteriales</taxon>
        <taxon>Flavobacteriaceae</taxon>
        <taxon>Maribacter</taxon>
    </lineage>
</organism>
<dbReference type="OrthoDB" id="634585at2"/>
<accession>A0A1M6TXF8</accession>
<evidence type="ECO:0000313" key="4">
    <source>
        <dbReference type="Proteomes" id="UP000184314"/>
    </source>
</evidence>
<feature type="domain" description="VWFA" evidence="2">
    <location>
        <begin position="331"/>
        <end position="509"/>
    </location>
</feature>
<protein>
    <submittedName>
        <fullName evidence="3">Ca-activated chloride channel family protein</fullName>
    </submittedName>
</protein>
<evidence type="ECO:0000313" key="3">
    <source>
        <dbReference type="EMBL" id="SHK61712.1"/>
    </source>
</evidence>
<feature type="chain" id="PRO_5013200867" evidence="1">
    <location>
        <begin position="19"/>
        <end position="693"/>
    </location>
</feature>
<gene>
    <name evidence="3" type="ORF">SAMN04488007_3404</name>
</gene>
<dbReference type="Pfam" id="PF00092">
    <property type="entry name" value="VWA"/>
    <property type="match status" value="1"/>
</dbReference>
<dbReference type="InterPro" id="IPR021908">
    <property type="entry name" value="YfbK_C"/>
</dbReference>
<keyword evidence="1" id="KW-0732">Signal</keyword>
<dbReference type="RefSeq" id="WP_073246435.1">
    <property type="nucleotide sequence ID" value="NZ_FQZX01000003.1"/>
</dbReference>
<dbReference type="Pfam" id="PF12034">
    <property type="entry name" value="YfbK_C"/>
    <property type="match status" value="1"/>
</dbReference>
<dbReference type="InterPro" id="IPR008969">
    <property type="entry name" value="CarboxyPept-like_regulatory"/>
</dbReference>
<dbReference type="Proteomes" id="UP000184314">
    <property type="component" value="Unassembled WGS sequence"/>
</dbReference>
<dbReference type="Pfam" id="PF12450">
    <property type="entry name" value="vWF_A"/>
    <property type="match status" value="1"/>
</dbReference>
<dbReference type="STRING" id="228958.SAMN04488007_3404"/>
<dbReference type="CDD" id="cd01465">
    <property type="entry name" value="vWA_subgroup"/>
    <property type="match status" value="1"/>
</dbReference>
<dbReference type="Pfam" id="PF07715">
    <property type="entry name" value="Plug"/>
    <property type="match status" value="1"/>
</dbReference>